<dbReference type="SUPFAM" id="SSF46785">
    <property type="entry name" value="Winged helix' DNA-binding domain"/>
    <property type="match status" value="1"/>
</dbReference>
<evidence type="ECO:0000256" key="3">
    <source>
        <dbReference type="ARBA" id="ARBA00023125"/>
    </source>
</evidence>
<keyword evidence="3" id="KW-0238">DNA-binding</keyword>
<dbReference type="Pfam" id="PF03466">
    <property type="entry name" value="LysR_substrate"/>
    <property type="match status" value="1"/>
</dbReference>
<dbReference type="PRINTS" id="PR00039">
    <property type="entry name" value="HTHLYSR"/>
</dbReference>
<reference evidence="6 7" key="1">
    <citation type="journal article" date="2016" name="Int. J. Syst. Evol. Microbiol.">
        <title>Paraphotobacterium marinum gen. nov., sp. nov., a member of the family Vibrionaceae, isolated from surface seawater.</title>
        <authorList>
            <person name="Huang Z."/>
            <person name="Dong C."/>
            <person name="Shao Z."/>
        </authorList>
    </citation>
    <scope>NUCLEOTIDE SEQUENCE [LARGE SCALE GENOMIC DNA]</scope>
    <source>
        <strain evidence="6 7">NSCS20N07D</strain>
    </source>
</reference>
<dbReference type="InterPro" id="IPR036390">
    <property type="entry name" value="WH_DNA-bd_sf"/>
</dbReference>
<dbReference type="SUPFAM" id="SSF53850">
    <property type="entry name" value="Periplasmic binding protein-like II"/>
    <property type="match status" value="1"/>
</dbReference>
<dbReference type="RefSeq" id="WP_089073515.1">
    <property type="nucleotide sequence ID" value="NZ_CBCSAM010000001.1"/>
</dbReference>
<dbReference type="Gene3D" id="3.40.190.10">
    <property type="entry name" value="Periplasmic binding protein-like II"/>
    <property type="match status" value="2"/>
</dbReference>
<dbReference type="Gene3D" id="1.10.10.10">
    <property type="entry name" value="Winged helix-like DNA-binding domain superfamily/Winged helix DNA-binding domain"/>
    <property type="match status" value="1"/>
</dbReference>
<accession>A0A220VE28</accession>
<evidence type="ECO:0000256" key="4">
    <source>
        <dbReference type="ARBA" id="ARBA00023163"/>
    </source>
</evidence>
<dbReference type="InterPro" id="IPR005119">
    <property type="entry name" value="LysR_subst-bd"/>
</dbReference>
<evidence type="ECO:0000313" key="6">
    <source>
        <dbReference type="EMBL" id="ASK78607.1"/>
    </source>
</evidence>
<keyword evidence="7" id="KW-1185">Reference proteome</keyword>
<dbReference type="PANTHER" id="PTHR30126:SF6">
    <property type="entry name" value="HTH-TYPE TRANSCRIPTIONAL REGULATOR CYSB-RELATED"/>
    <property type="match status" value="1"/>
</dbReference>
<evidence type="ECO:0000259" key="5">
    <source>
        <dbReference type="PROSITE" id="PS50931"/>
    </source>
</evidence>
<evidence type="ECO:0000256" key="2">
    <source>
        <dbReference type="ARBA" id="ARBA00023015"/>
    </source>
</evidence>
<dbReference type="AlphaFoldDB" id="A0A220VE28"/>
<feature type="domain" description="HTH lysR-type" evidence="5">
    <location>
        <begin position="1"/>
        <end position="58"/>
    </location>
</feature>
<dbReference type="KEGG" id="pmai:CF386_06105"/>
<dbReference type="EMBL" id="CP022355">
    <property type="protein sequence ID" value="ASK78607.1"/>
    <property type="molecule type" value="Genomic_DNA"/>
</dbReference>
<dbReference type="Proteomes" id="UP000242175">
    <property type="component" value="Chromosome large"/>
</dbReference>
<evidence type="ECO:0000313" key="7">
    <source>
        <dbReference type="Proteomes" id="UP000242175"/>
    </source>
</evidence>
<dbReference type="InterPro" id="IPR036388">
    <property type="entry name" value="WH-like_DNA-bd_sf"/>
</dbReference>
<keyword evidence="4" id="KW-0804">Transcription</keyword>
<dbReference type="PANTHER" id="PTHR30126">
    <property type="entry name" value="HTH-TYPE TRANSCRIPTIONAL REGULATOR"/>
    <property type="match status" value="1"/>
</dbReference>
<sequence>MKIQHLKTLVELTQNNFHVSDTAKKLHTSQPAISKHIKILEEELGIQLFNRQGKSLLSLTPVGKKVHNIAKDICKNLTDIEFIVAQEIQPKIGVLNVATNHTQLKYILPDVILQFTKKFPNVTINFLQGTPQQLSDWLHNDQCDFAIITENTFLHESTLTFPCYKWHHSIILPSNHELTKLSSISLEHISKYPLITYNFGFNDTSILERSFFEQKLIPNIILTAGDTDIIKTYVKNGLGIGIIADMAYNSDRELVKICGKNLFPFSTTKIAIKKSSFVKDFTFYFIELFNSKLNKNLVQKLIYTGNQSDIDSMFDNRTLDVK</sequence>
<dbReference type="GO" id="GO:0000976">
    <property type="term" value="F:transcription cis-regulatory region binding"/>
    <property type="evidence" value="ECO:0007669"/>
    <property type="project" value="TreeGrafter"/>
</dbReference>
<dbReference type="InterPro" id="IPR000847">
    <property type="entry name" value="LysR_HTH_N"/>
</dbReference>
<name>A0A220VE28_9GAMM</name>
<keyword evidence="2" id="KW-0805">Transcription regulation</keyword>
<proteinExistence type="inferred from homology"/>
<evidence type="ECO:0000256" key="1">
    <source>
        <dbReference type="ARBA" id="ARBA00009437"/>
    </source>
</evidence>
<organism evidence="6 7">
    <name type="scientific">Paraphotobacterium marinum</name>
    <dbReference type="NCBI Taxonomy" id="1755811"/>
    <lineage>
        <taxon>Bacteria</taxon>
        <taxon>Pseudomonadati</taxon>
        <taxon>Pseudomonadota</taxon>
        <taxon>Gammaproteobacteria</taxon>
        <taxon>Vibrionales</taxon>
        <taxon>Vibrionaceae</taxon>
        <taxon>Paraphotobacterium</taxon>
    </lineage>
</organism>
<dbReference type="Pfam" id="PF00126">
    <property type="entry name" value="HTH_1"/>
    <property type="match status" value="1"/>
</dbReference>
<protein>
    <submittedName>
        <fullName evidence="6">Transcriptional regulator CysB</fullName>
    </submittedName>
</protein>
<dbReference type="GO" id="GO:0019344">
    <property type="term" value="P:cysteine biosynthetic process"/>
    <property type="evidence" value="ECO:0007669"/>
    <property type="project" value="TreeGrafter"/>
</dbReference>
<comment type="similarity">
    <text evidence="1">Belongs to the LysR transcriptional regulatory family.</text>
</comment>
<dbReference type="OrthoDB" id="5297026at2"/>
<dbReference type="PROSITE" id="PS50931">
    <property type="entry name" value="HTH_LYSR"/>
    <property type="match status" value="1"/>
</dbReference>
<gene>
    <name evidence="6" type="primary">cysB</name>
    <name evidence="6" type="ORF">CF386_06105</name>
</gene>
<dbReference type="GO" id="GO:0003700">
    <property type="term" value="F:DNA-binding transcription factor activity"/>
    <property type="evidence" value="ECO:0007669"/>
    <property type="project" value="InterPro"/>
</dbReference>